<name>A0A2S3ZZE0_ARTGL</name>
<proteinExistence type="predicted"/>
<dbReference type="AlphaFoldDB" id="A0A2S3ZZE0"/>
<keyword evidence="3" id="KW-1185">Reference proteome</keyword>
<feature type="transmembrane region" description="Helical" evidence="1">
    <location>
        <begin position="37"/>
        <end position="53"/>
    </location>
</feature>
<sequence>MDWLDAPALGAVMIFWNCAFAAIILGGLAARRLHSRIAVWLVMVAVIVLPPTLQGQVVSELGHFWQGRY</sequence>
<dbReference type="RefSeq" id="WP_103464655.1">
    <property type="nucleotide sequence ID" value="NZ_PPXC01000003.1"/>
</dbReference>
<evidence type="ECO:0000313" key="2">
    <source>
        <dbReference type="EMBL" id="POH74610.1"/>
    </source>
</evidence>
<dbReference type="EMBL" id="PPXC01000003">
    <property type="protein sequence ID" value="POH74610.1"/>
    <property type="molecule type" value="Genomic_DNA"/>
</dbReference>
<dbReference type="Proteomes" id="UP000237061">
    <property type="component" value="Unassembled WGS sequence"/>
</dbReference>
<accession>A0A2S3ZZE0</accession>
<keyword evidence="1" id="KW-1133">Transmembrane helix</keyword>
<evidence type="ECO:0000256" key="1">
    <source>
        <dbReference type="SAM" id="Phobius"/>
    </source>
</evidence>
<keyword evidence="1" id="KW-0812">Transmembrane</keyword>
<feature type="transmembrane region" description="Helical" evidence="1">
    <location>
        <begin position="6"/>
        <end position="30"/>
    </location>
</feature>
<protein>
    <submittedName>
        <fullName evidence="2">Uncharacterized protein</fullName>
    </submittedName>
</protein>
<reference evidence="2 3" key="1">
    <citation type="submission" date="2018-01" db="EMBL/GenBank/DDBJ databases">
        <title>Arthrobacter sp. nov., from glaciers in China.</title>
        <authorList>
            <person name="Liu Q."/>
            <person name="Xin Y.-H."/>
        </authorList>
    </citation>
    <scope>NUCLEOTIDE SEQUENCE [LARGE SCALE GENOMIC DNA]</scope>
    <source>
        <strain evidence="2 3">HLT2-12-2</strain>
    </source>
</reference>
<comment type="caution">
    <text evidence="2">The sequence shown here is derived from an EMBL/GenBank/DDBJ whole genome shotgun (WGS) entry which is preliminary data.</text>
</comment>
<gene>
    <name evidence="2" type="ORF">CVS27_05170</name>
</gene>
<keyword evidence="1" id="KW-0472">Membrane</keyword>
<evidence type="ECO:0000313" key="3">
    <source>
        <dbReference type="Proteomes" id="UP000237061"/>
    </source>
</evidence>
<organism evidence="2 3">
    <name type="scientific">Arthrobacter glacialis</name>
    <dbReference type="NCBI Taxonomy" id="1664"/>
    <lineage>
        <taxon>Bacteria</taxon>
        <taxon>Bacillati</taxon>
        <taxon>Actinomycetota</taxon>
        <taxon>Actinomycetes</taxon>
        <taxon>Micrococcales</taxon>
        <taxon>Micrococcaceae</taxon>
        <taxon>Arthrobacter</taxon>
    </lineage>
</organism>